<dbReference type="PANTHER" id="PTHR11757">
    <property type="entry name" value="PROTEASE FAMILY S9A OLIGOPEPTIDASE"/>
    <property type="match status" value="1"/>
</dbReference>
<dbReference type="EMBL" id="JAMWBK010000004">
    <property type="protein sequence ID" value="KAJ8905710.1"/>
    <property type="molecule type" value="Genomic_DNA"/>
</dbReference>
<accession>A0AAV8UT26</accession>
<dbReference type="PRINTS" id="PR00862">
    <property type="entry name" value="PROLIGOPTASE"/>
</dbReference>
<evidence type="ECO:0000256" key="5">
    <source>
        <dbReference type="ARBA" id="ARBA00045448"/>
    </source>
</evidence>
<dbReference type="AlphaFoldDB" id="A0AAV8UT26"/>
<keyword evidence="10" id="KW-1185">Reference proteome</keyword>
<protein>
    <recommendedName>
        <fullName evidence="6">Prolyl endopeptidase</fullName>
        <ecNumber evidence="6">3.4.21.-</ecNumber>
    </recommendedName>
</protein>
<evidence type="ECO:0000256" key="1">
    <source>
        <dbReference type="ARBA" id="ARBA00005228"/>
    </source>
</evidence>
<dbReference type="PANTHER" id="PTHR11757:SF19">
    <property type="entry name" value="PROLYL ENDOPEPTIDASE-LIKE"/>
    <property type="match status" value="1"/>
</dbReference>
<keyword evidence="3 6" id="KW-0378">Hydrolase</keyword>
<keyword evidence="2 6" id="KW-0645">Protease</keyword>
<proteinExistence type="inferred from homology"/>
<comment type="caution">
    <text evidence="9">The sequence shown here is derived from an EMBL/GenBank/DDBJ whole genome shotgun (WGS) entry which is preliminary data.</text>
</comment>
<sequence length="665" mass="75437">MDKPLVACCTTFVNASLTGFGTTLLLAGTCELGKLLRTDKKYRRCSLHRATSSYFFLSESEEAVYHDILRRRLSTGTWEHVRHGSYNYYHRNDRFRGACFCRRMYWNPIPLLGEQVLLDSREFEGSELYSLEVAPNHQRLAFLVKTGSNCSLVVKDLEGKGSEEVVRTCTSFAWENTSASLIYVSLEDDRVSVFRHSVGSEPNTDSRIFFTDDPETTVDVRLSKTCWNVYMYERKEGECFIWQIERSCTSPRLIYDQRLGAESTVEDLNDQLILLRDCSRMYTTHNAHPFKWDLFYELSPPRRIVRFDIFNKFVVLYVRDGVNALVQVINEDGGLCEVAIPDDCYSIRVLPNPTVSCNTLKLKYSTFTTPTQIWEVNMRSMRTRVLAAERILFTDLKRLHTRRLTASSNDGLAISISLVEPKDRPCPRPCVIMAYGAYGVTCEPEFSVPVLCLLEQGVSFAIVHVRGGGEVVGRWSKNQAVEDLVHGIQELVSLGIVDETLIFGWGSSAGGSLFAAAAKREPRLFAAMALLAPFLDVAGELMKPGTPSSEIQEWFDLKTDSGRREFALYNPMDVASVRDAFPDLLLIGYELDDKAPVEQIVDYYDRIRAAVPRARIELRVVPEAGHSGPSDPFQKTRVTAAIIRFFIHYVERRLLLVQKNLTRDG</sequence>
<evidence type="ECO:0000256" key="2">
    <source>
        <dbReference type="ARBA" id="ARBA00022670"/>
    </source>
</evidence>
<keyword evidence="4 6" id="KW-0720">Serine protease</keyword>
<dbReference type="Pfam" id="PF00326">
    <property type="entry name" value="Peptidase_S9"/>
    <property type="match status" value="1"/>
</dbReference>
<dbReference type="InterPro" id="IPR029058">
    <property type="entry name" value="AB_hydrolase_fold"/>
</dbReference>
<dbReference type="GO" id="GO:0006508">
    <property type="term" value="P:proteolysis"/>
    <property type="evidence" value="ECO:0007669"/>
    <property type="project" value="UniProtKB-KW"/>
</dbReference>
<dbReference type="SUPFAM" id="SSF50993">
    <property type="entry name" value="Peptidase/esterase 'gauge' domain"/>
    <property type="match status" value="1"/>
</dbReference>
<evidence type="ECO:0000259" key="7">
    <source>
        <dbReference type="Pfam" id="PF00326"/>
    </source>
</evidence>
<dbReference type="InterPro" id="IPR023302">
    <property type="entry name" value="Pept_S9A_N"/>
</dbReference>
<dbReference type="Proteomes" id="UP001157974">
    <property type="component" value="Unassembled WGS sequence"/>
</dbReference>
<feature type="domain" description="Peptidase S9 prolyl oligopeptidase catalytic" evidence="7">
    <location>
        <begin position="450"/>
        <end position="650"/>
    </location>
</feature>
<evidence type="ECO:0000313" key="9">
    <source>
        <dbReference type="EMBL" id="KAJ8905710.1"/>
    </source>
</evidence>
<feature type="domain" description="Peptidase S9A N-terminal" evidence="8">
    <location>
        <begin position="75"/>
        <end position="387"/>
    </location>
</feature>
<dbReference type="SUPFAM" id="SSF53474">
    <property type="entry name" value="alpha/beta-Hydrolases"/>
    <property type="match status" value="1"/>
</dbReference>
<evidence type="ECO:0000256" key="3">
    <source>
        <dbReference type="ARBA" id="ARBA00022801"/>
    </source>
</evidence>
<dbReference type="Pfam" id="PF02897">
    <property type="entry name" value="Peptidase_S9_N"/>
    <property type="match status" value="1"/>
</dbReference>
<dbReference type="GO" id="GO:0004252">
    <property type="term" value="F:serine-type endopeptidase activity"/>
    <property type="evidence" value="ECO:0007669"/>
    <property type="project" value="UniProtKB-UniRule"/>
</dbReference>
<name>A0AAV8UT26_9RHOD</name>
<reference evidence="9 10" key="1">
    <citation type="journal article" date="2023" name="Nat. Commun.">
        <title>Origin of minicircular mitochondrial genomes in red algae.</title>
        <authorList>
            <person name="Lee Y."/>
            <person name="Cho C.H."/>
            <person name="Lee Y.M."/>
            <person name="Park S.I."/>
            <person name="Yang J.H."/>
            <person name="West J.A."/>
            <person name="Bhattacharya D."/>
            <person name="Yoon H.S."/>
        </authorList>
    </citation>
    <scope>NUCLEOTIDE SEQUENCE [LARGE SCALE GENOMIC DNA]</scope>
    <source>
        <strain evidence="9 10">CCMP1338</strain>
        <tissue evidence="9">Whole cell</tissue>
    </source>
</reference>
<comment type="similarity">
    <text evidence="1 6">Belongs to the peptidase S9A family.</text>
</comment>
<dbReference type="Gene3D" id="3.40.50.1820">
    <property type="entry name" value="alpha/beta hydrolase"/>
    <property type="match status" value="1"/>
</dbReference>
<comment type="function">
    <text evidence="5">Serine peptidase whose precise substrate specificity remains unclear. Does not cleave peptides after a arginine or lysine residue. Regulates trans-Golgi network morphology and sorting by regulating the membrane binding of the AP-1 complex. May play a role in the regulation of synaptic vesicle exocytosis.</text>
</comment>
<dbReference type="InterPro" id="IPR002470">
    <property type="entry name" value="Peptidase_S9A"/>
</dbReference>
<evidence type="ECO:0000256" key="4">
    <source>
        <dbReference type="ARBA" id="ARBA00022825"/>
    </source>
</evidence>
<gene>
    <name evidence="9" type="ORF">NDN08_002215</name>
</gene>
<dbReference type="InterPro" id="IPR051543">
    <property type="entry name" value="Serine_Peptidase_S9A"/>
</dbReference>
<evidence type="ECO:0000313" key="10">
    <source>
        <dbReference type="Proteomes" id="UP001157974"/>
    </source>
</evidence>
<evidence type="ECO:0000256" key="6">
    <source>
        <dbReference type="RuleBase" id="RU368024"/>
    </source>
</evidence>
<dbReference type="EC" id="3.4.21.-" evidence="6"/>
<dbReference type="InterPro" id="IPR001375">
    <property type="entry name" value="Peptidase_S9_cat"/>
</dbReference>
<evidence type="ECO:0000259" key="8">
    <source>
        <dbReference type="Pfam" id="PF02897"/>
    </source>
</evidence>
<organism evidence="9 10">
    <name type="scientific">Rhodosorus marinus</name>
    <dbReference type="NCBI Taxonomy" id="101924"/>
    <lineage>
        <taxon>Eukaryota</taxon>
        <taxon>Rhodophyta</taxon>
        <taxon>Stylonematophyceae</taxon>
        <taxon>Stylonematales</taxon>
        <taxon>Stylonemataceae</taxon>
        <taxon>Rhodosorus</taxon>
    </lineage>
</organism>
<dbReference type="Gene3D" id="2.130.10.120">
    <property type="entry name" value="Prolyl oligopeptidase, N-terminal domain"/>
    <property type="match status" value="1"/>
</dbReference>